<dbReference type="OrthoDB" id="7564299at2"/>
<dbReference type="STRING" id="634430.SAMN04488241_101371"/>
<dbReference type="RefSeq" id="WP_093330507.1">
    <property type="nucleotide sequence ID" value="NZ_FOXP01000001.1"/>
</dbReference>
<gene>
    <name evidence="1" type="ORF">SAMN04488241_101371</name>
</gene>
<dbReference type="Proteomes" id="UP000199586">
    <property type="component" value="Unassembled WGS sequence"/>
</dbReference>
<dbReference type="EMBL" id="FOXP01000001">
    <property type="protein sequence ID" value="SFP39731.1"/>
    <property type="molecule type" value="Genomic_DNA"/>
</dbReference>
<evidence type="ECO:0008006" key="3">
    <source>
        <dbReference type="Google" id="ProtNLM"/>
    </source>
</evidence>
<evidence type="ECO:0000313" key="1">
    <source>
        <dbReference type="EMBL" id="SFP39731.1"/>
    </source>
</evidence>
<organism evidence="1 2">
    <name type="scientific">Sphingomonas rubra</name>
    <dbReference type="NCBI Taxonomy" id="634430"/>
    <lineage>
        <taxon>Bacteria</taxon>
        <taxon>Pseudomonadati</taxon>
        <taxon>Pseudomonadota</taxon>
        <taxon>Alphaproteobacteria</taxon>
        <taxon>Sphingomonadales</taxon>
        <taxon>Sphingomonadaceae</taxon>
        <taxon>Sphingomonas</taxon>
    </lineage>
</organism>
<proteinExistence type="predicted"/>
<reference evidence="1 2" key="1">
    <citation type="submission" date="2016-10" db="EMBL/GenBank/DDBJ databases">
        <authorList>
            <person name="de Groot N.N."/>
        </authorList>
    </citation>
    <scope>NUCLEOTIDE SEQUENCE [LARGE SCALE GENOMIC DNA]</scope>
    <source>
        <strain evidence="1 2">CGMCC 1.9113</strain>
    </source>
</reference>
<sequence>MADLKFELGFDEEHYIQLIHVRGLWDQDQFTRFATAITTMVITLAGRGRPWDVLIDAREFAVQQPAIADAFQALLTRGREVNTGYTAILVASMLAKMQTERVLRHERLRVLFDRSEAMAWLIERRAAVTAS</sequence>
<accession>A0A1I5Q147</accession>
<dbReference type="AlphaFoldDB" id="A0A1I5Q147"/>
<keyword evidence="2" id="KW-1185">Reference proteome</keyword>
<protein>
    <recommendedName>
        <fullName evidence="3">SpoIIAA-like</fullName>
    </recommendedName>
</protein>
<name>A0A1I5Q147_9SPHN</name>
<evidence type="ECO:0000313" key="2">
    <source>
        <dbReference type="Proteomes" id="UP000199586"/>
    </source>
</evidence>